<dbReference type="EC" id="1.11.2.2" evidence="18"/>
<dbReference type="STRING" id="9531.ENSCATP00000033376"/>
<evidence type="ECO:0000256" key="3">
    <source>
        <dbReference type="ARBA" id="ARBA00004371"/>
    </source>
</evidence>
<evidence type="ECO:0000256" key="10">
    <source>
        <dbReference type="ARBA" id="ARBA00023004"/>
    </source>
</evidence>
<dbReference type="Proteomes" id="UP000233060">
    <property type="component" value="Unassembled WGS sequence"/>
</dbReference>
<evidence type="ECO:0000256" key="19">
    <source>
        <dbReference type="ARBA" id="ARBA00074280"/>
    </source>
</evidence>
<dbReference type="GO" id="GO:0004601">
    <property type="term" value="F:peroxidase activity"/>
    <property type="evidence" value="ECO:0007669"/>
    <property type="project" value="UniProtKB-KW"/>
</dbReference>
<dbReference type="Pfam" id="PF03098">
    <property type="entry name" value="An_peroxidase"/>
    <property type="match status" value="1"/>
</dbReference>
<keyword evidence="13" id="KW-0325">Glycoprotein</keyword>
<comment type="cofactor">
    <cofactor evidence="1">
        <name>Ca(2+)</name>
        <dbReference type="ChEBI" id="CHEBI:29108"/>
    </cofactor>
</comment>
<dbReference type="FunFam" id="1.10.640.10:FF:000030">
    <property type="entry name" value="Myeloperoxidase"/>
    <property type="match status" value="1"/>
</dbReference>
<evidence type="ECO:0000256" key="13">
    <source>
        <dbReference type="ARBA" id="ARBA00023180"/>
    </source>
</evidence>
<sequence length="797" mass="89118">MLVPPFLPLPPISGAPLCVPSNPSGGGERVQSPGSDLPLPHPAPSLQDIKAQIELRGAANIRCTVDSGPCWAGGITAEMKLLLALAGLLAILAMPQPSESASPAVLGEVDTSLVLSCMEEAKQLVDKAYKERRESIKQRLRSGSASPMELLSYFKQPVAATRTAVRAADYLHVALDLLERKLRSLWRRSFNVTDVLTPAQLNLLSKSSGCAYQNVGVTCPEQDKYRTITGMCNNRRSPTLGASNREFVRWLPAEYEDGVSLPYGWTPGVKRNGFPVALARAVSNAIVRFPTDQLTPDQERSLMFMQWGQLLDHDLDFTPEPAARASFLTGVNCETSCVQQPPCFPLKIPPNDPRIKNQADCIPFFRSCPACPNNNITIRNQINALTSFVDASMVYGSEEPLARNLRNTSNQLGLLAVNQRFQDNGRALLPFDKLHDDPCLLTNRTAGIPCFLAGDTRSSEMPELTSMHTLLLREHNRLATELKRLNPRWDGERLYQEARKIVGAMVQIITYRDYLPLVLGPAAMRKYLPRYRSYNDSVDPRIANVFTNAFRYGHTLIQPFMFRLDNRYQPMEPNSRVPLSRVFFASWRVVLEGGIDPILRGLMATPAKLNRQNQIVVDEIRERLFEQVMRIGLDLPALNMQRSRDHGLPGYNAWRRFCGLPQPNTVGELGTVLRNLELARKLMEQYGTPDNIDIWMGGVSEPLESNGRVGPLLACIIGIQFRKLRDGDRFWWENEGVFSMQQRQALAQISLPRIICDNTGITTVSKNNIFMSNSYPRDFVNCSTLPALNLASWREAS</sequence>
<keyword evidence="7" id="KW-0732">Signal</keyword>
<dbReference type="Ensembl" id="ENSCATT00000057648.1">
    <property type="protein sequence ID" value="ENSCATP00000033376.1"/>
    <property type="gene ID" value="ENSCATG00000039696.1"/>
</dbReference>
<protein>
    <recommendedName>
        <fullName evidence="19">Myeloperoxidase</fullName>
        <ecNumber evidence="18">1.11.2.2</ecNumber>
    </recommendedName>
</protein>
<evidence type="ECO:0000256" key="9">
    <source>
        <dbReference type="ARBA" id="ARBA00023002"/>
    </source>
</evidence>
<dbReference type="PANTHER" id="PTHR11475:SF108">
    <property type="entry name" value="MYELOPEROXIDASE"/>
    <property type="match status" value="1"/>
</dbReference>
<evidence type="ECO:0000256" key="12">
    <source>
        <dbReference type="ARBA" id="ARBA00023157"/>
    </source>
</evidence>
<gene>
    <name evidence="22" type="primary">MPO</name>
</gene>
<comment type="subunit">
    <text evidence="17">Homodimer; disulfide-linked. Each monomer consists of a light and a heavy chain. Found in a complex with CP and LTF; interacts directly with CP, which protects CP antioxidant properties by MPO.</text>
</comment>
<dbReference type="GO" id="GO:0002679">
    <property type="term" value="P:respiratory burst involved in defense response"/>
    <property type="evidence" value="ECO:0007669"/>
    <property type="project" value="Ensembl"/>
</dbReference>
<dbReference type="GO" id="GO:0034374">
    <property type="term" value="P:low-density lipoprotein particle remodeling"/>
    <property type="evidence" value="ECO:0007669"/>
    <property type="project" value="Ensembl"/>
</dbReference>
<dbReference type="GO" id="GO:0005654">
    <property type="term" value="C:nucleoplasm"/>
    <property type="evidence" value="ECO:0007669"/>
    <property type="project" value="Ensembl"/>
</dbReference>
<dbReference type="InterPro" id="IPR037120">
    <property type="entry name" value="Haem_peroxidase_sf_animal"/>
</dbReference>
<keyword evidence="11" id="KW-0558">Oxidation</keyword>
<evidence type="ECO:0000313" key="22">
    <source>
        <dbReference type="Ensembl" id="ENSCATP00000033376.1"/>
    </source>
</evidence>
<evidence type="ECO:0000256" key="1">
    <source>
        <dbReference type="ARBA" id="ARBA00001913"/>
    </source>
</evidence>
<dbReference type="InterPro" id="IPR019791">
    <property type="entry name" value="Haem_peroxidase_animal"/>
</dbReference>
<dbReference type="PROSITE" id="PS50292">
    <property type="entry name" value="PEROXIDASE_3"/>
    <property type="match status" value="1"/>
</dbReference>
<dbReference type="GO" id="GO:0008201">
    <property type="term" value="F:heparin binding"/>
    <property type="evidence" value="ECO:0007669"/>
    <property type="project" value="Ensembl"/>
</dbReference>
<dbReference type="GO" id="GO:0002149">
    <property type="term" value="P:hypochlorous acid biosynthetic process"/>
    <property type="evidence" value="ECO:0007669"/>
    <property type="project" value="Ensembl"/>
</dbReference>
<evidence type="ECO:0000256" key="11">
    <source>
        <dbReference type="ARBA" id="ARBA00023097"/>
    </source>
</evidence>
<evidence type="ECO:0000256" key="2">
    <source>
        <dbReference type="ARBA" id="ARBA00001970"/>
    </source>
</evidence>
<reference evidence="22" key="2">
    <citation type="submission" date="2025-09" db="UniProtKB">
        <authorList>
            <consortium name="Ensembl"/>
        </authorList>
    </citation>
    <scope>IDENTIFICATION</scope>
</reference>
<evidence type="ECO:0000256" key="15">
    <source>
        <dbReference type="ARBA" id="ARBA00023324"/>
    </source>
</evidence>
<feature type="binding site" description="axial binding residue" evidence="20">
    <location>
        <position position="554"/>
    </location>
    <ligand>
        <name>heme b</name>
        <dbReference type="ChEBI" id="CHEBI:60344"/>
    </ligand>
    <ligandPart>
        <name>Fe</name>
        <dbReference type="ChEBI" id="CHEBI:18248"/>
    </ligandPart>
</feature>
<dbReference type="InterPro" id="IPR010255">
    <property type="entry name" value="Haem_peroxidase_sf"/>
</dbReference>
<comment type="cofactor">
    <cofactor evidence="2">
        <name>heme b</name>
        <dbReference type="ChEBI" id="CHEBI:60344"/>
    </cofactor>
</comment>
<keyword evidence="15" id="KW-0376">Hydrogen peroxide</keyword>
<keyword evidence="10 20" id="KW-0408">Iron</keyword>
<evidence type="ECO:0000256" key="7">
    <source>
        <dbReference type="ARBA" id="ARBA00022729"/>
    </source>
</evidence>
<evidence type="ECO:0000313" key="23">
    <source>
        <dbReference type="Proteomes" id="UP000233060"/>
    </source>
</evidence>
<evidence type="ECO:0000256" key="5">
    <source>
        <dbReference type="ARBA" id="ARBA00022617"/>
    </source>
</evidence>
<dbReference type="GO" id="GO:0001878">
    <property type="term" value="P:response to yeast"/>
    <property type="evidence" value="ECO:0007669"/>
    <property type="project" value="Ensembl"/>
</dbReference>
<keyword evidence="12" id="KW-1015">Disulfide bond</keyword>
<comment type="catalytic activity">
    <reaction evidence="16">
        <text>chloride + H2O2 + H(+) = hypochlorous acid + H2O</text>
        <dbReference type="Rhea" id="RHEA:28218"/>
        <dbReference type="ChEBI" id="CHEBI:15377"/>
        <dbReference type="ChEBI" id="CHEBI:15378"/>
        <dbReference type="ChEBI" id="CHEBI:16240"/>
        <dbReference type="ChEBI" id="CHEBI:17996"/>
        <dbReference type="ChEBI" id="CHEBI:24757"/>
        <dbReference type="EC" id="1.11.2.2"/>
    </reaction>
</comment>
<dbReference type="GO" id="GO:0042582">
    <property type="term" value="C:azurophil granule"/>
    <property type="evidence" value="ECO:0007669"/>
    <property type="project" value="Ensembl"/>
</dbReference>
<dbReference type="GeneTree" id="ENSGT00940000161343"/>
<evidence type="ECO:0000256" key="6">
    <source>
        <dbReference type="ARBA" id="ARBA00022723"/>
    </source>
</evidence>
<dbReference type="PRINTS" id="PR00457">
    <property type="entry name" value="ANPEROXIDASE"/>
</dbReference>
<keyword evidence="8" id="KW-0106">Calcium</keyword>
<dbReference type="AlphaFoldDB" id="A0A2K5N7H5"/>
<keyword evidence="6 20" id="KW-0479">Metal-binding</keyword>
<dbReference type="GO" id="GO:0050832">
    <property type="term" value="P:defense response to fungus"/>
    <property type="evidence" value="ECO:0007669"/>
    <property type="project" value="Ensembl"/>
</dbReference>
<organism evidence="22 23">
    <name type="scientific">Cercocebus atys</name>
    <name type="common">Sooty mangabey</name>
    <name type="synonym">Cercocebus torquatus atys</name>
    <dbReference type="NCBI Taxonomy" id="9531"/>
    <lineage>
        <taxon>Eukaryota</taxon>
        <taxon>Metazoa</taxon>
        <taxon>Chordata</taxon>
        <taxon>Craniata</taxon>
        <taxon>Vertebrata</taxon>
        <taxon>Euteleostomi</taxon>
        <taxon>Mammalia</taxon>
        <taxon>Eutheria</taxon>
        <taxon>Euarchontoglires</taxon>
        <taxon>Primates</taxon>
        <taxon>Haplorrhini</taxon>
        <taxon>Catarrhini</taxon>
        <taxon>Cercopithecidae</taxon>
        <taxon>Cercopithecinae</taxon>
        <taxon>Cercocebus</taxon>
    </lineage>
</organism>
<evidence type="ECO:0000256" key="20">
    <source>
        <dbReference type="PIRSR" id="PIRSR619791-2"/>
    </source>
</evidence>
<evidence type="ECO:0000256" key="17">
    <source>
        <dbReference type="ARBA" id="ARBA00062550"/>
    </source>
</evidence>
<reference evidence="22" key="1">
    <citation type="submission" date="2025-08" db="UniProtKB">
        <authorList>
            <consortium name="Ensembl"/>
        </authorList>
    </citation>
    <scope>IDENTIFICATION</scope>
</reference>
<keyword evidence="9" id="KW-0560">Oxidoreductase</keyword>
<dbReference type="GO" id="GO:0019430">
    <property type="term" value="P:removal of superoxide radicals"/>
    <property type="evidence" value="ECO:0007669"/>
    <property type="project" value="Ensembl"/>
</dbReference>
<accession>A0A2K5N7H5</accession>
<dbReference type="Bgee" id="ENSCATG00000039696">
    <property type="expression patterns" value="Expressed in bone marrow and 2 other cell types or tissues"/>
</dbReference>
<dbReference type="GO" id="GO:0042744">
    <property type="term" value="P:hydrogen peroxide catabolic process"/>
    <property type="evidence" value="ECO:0007669"/>
    <property type="project" value="UniProtKB-KW"/>
</dbReference>
<dbReference type="SUPFAM" id="SSF48113">
    <property type="entry name" value="Heme-dependent peroxidases"/>
    <property type="match status" value="1"/>
</dbReference>
<evidence type="ECO:0000256" key="18">
    <source>
        <dbReference type="ARBA" id="ARBA00066993"/>
    </source>
</evidence>
<keyword evidence="4" id="KW-0575">Peroxidase</keyword>
<keyword evidence="5 20" id="KW-0349">Heme</keyword>
<dbReference type="GO" id="GO:0046872">
    <property type="term" value="F:metal ion binding"/>
    <property type="evidence" value="ECO:0007669"/>
    <property type="project" value="UniProtKB-KW"/>
</dbReference>
<keyword evidence="14" id="KW-0458">Lysosome</keyword>
<dbReference type="Gene3D" id="1.10.640.10">
    <property type="entry name" value="Haem peroxidase domain superfamily, animal type"/>
    <property type="match status" value="1"/>
</dbReference>
<dbReference type="GO" id="GO:0020037">
    <property type="term" value="F:heme binding"/>
    <property type="evidence" value="ECO:0007669"/>
    <property type="project" value="InterPro"/>
</dbReference>
<evidence type="ECO:0000256" key="4">
    <source>
        <dbReference type="ARBA" id="ARBA00022559"/>
    </source>
</evidence>
<name>A0A2K5N7H5_CERAT</name>
<keyword evidence="23" id="KW-1185">Reference proteome</keyword>
<evidence type="ECO:0000256" key="8">
    <source>
        <dbReference type="ARBA" id="ARBA00022837"/>
    </source>
</evidence>
<dbReference type="CDD" id="cd09824">
    <property type="entry name" value="myeloperoxidase_like"/>
    <property type="match status" value="1"/>
</dbReference>
<dbReference type="OMA" id="RYQPMGP"/>
<evidence type="ECO:0000256" key="21">
    <source>
        <dbReference type="SAM" id="MobiDB-lite"/>
    </source>
</evidence>
<proteinExistence type="predicted"/>
<comment type="subcellular location">
    <subcellularLocation>
        <location evidence="3">Lysosome</location>
    </subcellularLocation>
</comment>
<evidence type="ECO:0000256" key="16">
    <source>
        <dbReference type="ARBA" id="ARBA00050597"/>
    </source>
</evidence>
<evidence type="ECO:0000256" key="14">
    <source>
        <dbReference type="ARBA" id="ARBA00023228"/>
    </source>
</evidence>
<dbReference type="GO" id="GO:0042742">
    <property type="term" value="P:defense response to bacterium"/>
    <property type="evidence" value="ECO:0007669"/>
    <property type="project" value="TreeGrafter"/>
</dbReference>
<dbReference type="PANTHER" id="PTHR11475">
    <property type="entry name" value="OXIDASE/PEROXIDASE"/>
    <property type="match status" value="1"/>
</dbReference>
<dbReference type="GlyCosmos" id="A0A2K5N7H5">
    <property type="glycosylation" value="6 sites, No reported glycans"/>
</dbReference>
<dbReference type="GO" id="GO:0005615">
    <property type="term" value="C:extracellular space"/>
    <property type="evidence" value="ECO:0007669"/>
    <property type="project" value="Ensembl"/>
</dbReference>
<feature type="region of interest" description="Disordered" evidence="21">
    <location>
        <begin position="18"/>
        <end position="40"/>
    </location>
</feature>